<reference evidence="4 5" key="2">
    <citation type="journal article" date="2012" name="Stand. Genomic Sci.">
        <title>Complete genome sequence of the orange-red pigmented, radioresistant Deinococcus proteolyticus type strain (MRP(T)).</title>
        <authorList>
            <person name="Copeland A."/>
            <person name="Zeytun A."/>
            <person name="Yassawong M."/>
            <person name="Nolan M."/>
            <person name="Lucas S."/>
            <person name="Hammon N."/>
            <person name="Deshpande S."/>
            <person name="Cheng J.F."/>
            <person name="Han C."/>
            <person name="Tapia R."/>
            <person name="Goodwin L.A."/>
            <person name="Pitluck S."/>
            <person name="Mavromatis K."/>
            <person name="Liolios K."/>
            <person name="Pagani I."/>
            <person name="Ivanova N."/>
            <person name="Mikhailova N."/>
            <person name="Pati A."/>
            <person name="Chen A."/>
            <person name="Palaniappan K."/>
            <person name="Land M."/>
            <person name="Hauser L."/>
            <person name="Jeffries C.D."/>
            <person name="Brambilla E.M."/>
            <person name="Rohde M."/>
            <person name="Sikorski J."/>
            <person name="Pukall R."/>
            <person name="Goker M."/>
            <person name="Detter J.C."/>
            <person name="Woyke T."/>
            <person name="Bristow J."/>
            <person name="Eisen J.A."/>
            <person name="Markowitz V."/>
            <person name="Hugenholtz P."/>
            <person name="Kyrpides N.C."/>
            <person name="Klenk H.P."/>
            <person name="Lapidus A."/>
        </authorList>
    </citation>
    <scope>NUCLEOTIDE SEQUENCE [LARGE SCALE GENOMIC DNA]</scope>
    <source>
        <strain evidence="5">ATCC 35074 / DSM 20540 / JCM 6276 / NBRC 101906 / NCIMB 13154 / VKM Ac-1939 / CCM 2703 / MRP</strain>
    </source>
</reference>
<dbReference type="PANTHER" id="PTHR42855">
    <property type="entry name" value="ABC TRANSPORTER ATP-BINDING SUBUNIT"/>
    <property type="match status" value="1"/>
</dbReference>
<dbReference type="GO" id="GO:0016887">
    <property type="term" value="F:ATP hydrolysis activity"/>
    <property type="evidence" value="ECO:0007669"/>
    <property type="project" value="InterPro"/>
</dbReference>
<dbReference type="SUPFAM" id="SSF52540">
    <property type="entry name" value="P-loop containing nucleoside triphosphate hydrolases"/>
    <property type="match status" value="1"/>
</dbReference>
<protein>
    <submittedName>
        <fullName evidence="4">ABC transporter related protein</fullName>
    </submittedName>
</protein>
<dbReference type="RefSeq" id="WP_013615369.1">
    <property type="nucleotide sequence ID" value="NC_015161.1"/>
</dbReference>
<evidence type="ECO:0000256" key="1">
    <source>
        <dbReference type="ARBA" id="ARBA00022741"/>
    </source>
</evidence>
<dbReference type="AlphaFoldDB" id="F0RKP9"/>
<dbReference type="InterPro" id="IPR027417">
    <property type="entry name" value="P-loop_NTPase"/>
</dbReference>
<evidence type="ECO:0000313" key="5">
    <source>
        <dbReference type="Proteomes" id="UP000007718"/>
    </source>
</evidence>
<sequence length="210" mass="22268">MPPIPAGPLDVLRVEGLTVQRGGKTVLDGLNLHLRRGEKVALVGEDGAGKSTLLRAILGELPFAGHVVWGAGLSVYAAGQNGEELAGFGTLADALLDANDALTPHQLYEITAQLFLPPPHTPVSHLSGGQRTCLSLARLSVTRVQVLLLDEPTNHLDPQMVDVLEEVLRDYAGTVLLATHDRRLIKRVAGRVLRLETAAHTLSGSAGVPE</sequence>
<dbReference type="KEGG" id="dpt:Deipr_1623"/>
<proteinExistence type="predicted"/>
<keyword evidence="5" id="KW-1185">Reference proteome</keyword>
<dbReference type="PROSITE" id="PS50893">
    <property type="entry name" value="ABC_TRANSPORTER_2"/>
    <property type="match status" value="1"/>
</dbReference>
<dbReference type="PANTHER" id="PTHR42855:SF2">
    <property type="entry name" value="DRUG RESISTANCE ABC TRANSPORTER,ATP-BINDING PROTEIN"/>
    <property type="match status" value="1"/>
</dbReference>
<name>F0RKP9_DEIPM</name>
<feature type="domain" description="ABC transporter" evidence="3">
    <location>
        <begin position="12"/>
        <end position="210"/>
    </location>
</feature>
<dbReference type="CDD" id="cd03221">
    <property type="entry name" value="ABCF_EF-3"/>
    <property type="match status" value="1"/>
</dbReference>
<dbReference type="Gene3D" id="3.40.50.300">
    <property type="entry name" value="P-loop containing nucleotide triphosphate hydrolases"/>
    <property type="match status" value="1"/>
</dbReference>
<evidence type="ECO:0000259" key="3">
    <source>
        <dbReference type="PROSITE" id="PS50893"/>
    </source>
</evidence>
<dbReference type="InterPro" id="IPR003439">
    <property type="entry name" value="ABC_transporter-like_ATP-bd"/>
</dbReference>
<dbReference type="Pfam" id="PF00005">
    <property type="entry name" value="ABC_tran"/>
    <property type="match status" value="1"/>
</dbReference>
<dbReference type="PROSITE" id="PS00211">
    <property type="entry name" value="ABC_TRANSPORTER_1"/>
    <property type="match status" value="1"/>
</dbReference>
<dbReference type="InterPro" id="IPR003593">
    <property type="entry name" value="AAA+_ATPase"/>
</dbReference>
<keyword evidence="1" id="KW-0547">Nucleotide-binding</keyword>
<organism evidence="4 5">
    <name type="scientific">Deinococcus proteolyticus (strain ATCC 35074 / DSM 20540 / JCM 6276 / NBRC 101906 / NCIMB 13154 / VKM Ac-1939 / CCM 2703 / MRP)</name>
    <dbReference type="NCBI Taxonomy" id="693977"/>
    <lineage>
        <taxon>Bacteria</taxon>
        <taxon>Thermotogati</taxon>
        <taxon>Deinococcota</taxon>
        <taxon>Deinococci</taxon>
        <taxon>Deinococcales</taxon>
        <taxon>Deinococcaceae</taxon>
        <taxon>Deinococcus</taxon>
    </lineage>
</organism>
<dbReference type="InterPro" id="IPR017871">
    <property type="entry name" value="ABC_transporter-like_CS"/>
</dbReference>
<dbReference type="STRING" id="693977.Deipr_1623"/>
<evidence type="ECO:0000313" key="4">
    <source>
        <dbReference type="EMBL" id="ADY26761.1"/>
    </source>
</evidence>
<reference evidence="5" key="1">
    <citation type="submission" date="2011-02" db="EMBL/GenBank/DDBJ databases">
        <title>The complete sequence of chromosome of Deinococcus proteolyticus DSM 20540.</title>
        <authorList>
            <consortium name="US DOE Joint Genome Institute (JGI-PGF)"/>
            <person name="Lucas S."/>
            <person name="Copeland A."/>
            <person name="Lapidus A."/>
            <person name="Bruce D."/>
            <person name="Goodwin L."/>
            <person name="Pitluck S."/>
            <person name="Kyrpides N."/>
            <person name="Mavromatis K."/>
            <person name="Pagani I."/>
            <person name="Ivanova N."/>
            <person name="Ovchinnikova G."/>
            <person name="Zeytun A."/>
            <person name="Detter J.C."/>
            <person name="Han C."/>
            <person name="Land M."/>
            <person name="Hauser L."/>
            <person name="Markowitz V."/>
            <person name="Cheng J.-F."/>
            <person name="Hugenholtz P."/>
            <person name="Woyke T."/>
            <person name="Wu D."/>
            <person name="Pukall R."/>
            <person name="Steenblock K."/>
            <person name="Brambilla E."/>
            <person name="Klenk H.-P."/>
            <person name="Eisen J.A."/>
        </authorList>
    </citation>
    <scope>NUCLEOTIDE SEQUENCE [LARGE SCALE GENOMIC DNA]</scope>
    <source>
        <strain evidence="5">ATCC 35074 / DSM 20540 / JCM 6276 / NBRC 101906 / NCIMB 13154 / VKM Ac-1939 / CCM 2703 / MRP</strain>
    </source>
</reference>
<dbReference type="InterPro" id="IPR051309">
    <property type="entry name" value="ABCF_ATPase"/>
</dbReference>
<gene>
    <name evidence="4" type="ordered locus">Deipr_1623</name>
</gene>
<dbReference type="EMBL" id="CP002536">
    <property type="protein sequence ID" value="ADY26761.1"/>
    <property type="molecule type" value="Genomic_DNA"/>
</dbReference>
<dbReference type="HOGENOM" id="CLU_1308425_0_0_0"/>
<dbReference type="Proteomes" id="UP000007718">
    <property type="component" value="Chromosome"/>
</dbReference>
<dbReference type="SMART" id="SM00382">
    <property type="entry name" value="AAA"/>
    <property type="match status" value="1"/>
</dbReference>
<accession>F0RKP9</accession>
<keyword evidence="2" id="KW-0067">ATP-binding</keyword>
<dbReference type="GO" id="GO:0005524">
    <property type="term" value="F:ATP binding"/>
    <property type="evidence" value="ECO:0007669"/>
    <property type="project" value="UniProtKB-KW"/>
</dbReference>
<evidence type="ECO:0000256" key="2">
    <source>
        <dbReference type="ARBA" id="ARBA00022840"/>
    </source>
</evidence>
<dbReference type="eggNOG" id="COG0488">
    <property type="taxonomic scope" value="Bacteria"/>
</dbReference>